<dbReference type="PANTHER" id="PTHR10502">
    <property type="entry name" value="ANNEXIN"/>
    <property type="match status" value="1"/>
</dbReference>
<evidence type="ECO:0000313" key="8">
    <source>
        <dbReference type="WBParaSite" id="SRDH1_79740.3"/>
    </source>
</evidence>
<dbReference type="Proteomes" id="UP000050792">
    <property type="component" value="Unassembled WGS sequence"/>
</dbReference>
<evidence type="ECO:0000313" key="7">
    <source>
        <dbReference type="WBParaSite" id="SRDH1_79740.1"/>
    </source>
</evidence>
<evidence type="ECO:0008006" key="9">
    <source>
        <dbReference type="Google" id="ProtNLM"/>
    </source>
</evidence>
<sequence length="519" mass="59173">MDLDISYLSVDLSNEIQQPNTNYLEKSSIEHACLSIGSSVNSNTTDYIDGKIGTMSCEFSGQSDTNINMTSSSVPSVSPNVPPCTNNMSRTPYLPGTASFNIDYRNQMQSPYIAGNPCSKNPQTDYFSSVPSSKCSFGCNPVNINREPVYPMFDDFPVLVSCQFNDLFGTSRVYGYGESAPYEDIITPTVTVEPNFFVEHECERLGKCLCRISVDERKVIQVMGHRPVVQRVAILQKYRSMYGKNLPAKFISKLNGCFKDCLIALCYTPAEFDAIELRRAMRGPDTDEDTIIEILCSRTNEHIRRIKNVYPKLFNGRDLEDYVNDNTEHPFKSIYIALLKTNRDEFTFIDGNLVQRDVEELLRVMKQNIRIDESKFIPILITRSYGHLRAVFNEYSSLDECNLEEEMSEQALNTILSIVRCIQNRPRYFAEKLIKATKNPENDLKTIIRIIVTRCEVDMGQIKEEFFNLYGKPLKDCLKFDNGYNVNEESNQIVQSINHILLGGEARNCRSMLLKLISE</sequence>
<dbReference type="Pfam" id="PF00191">
    <property type="entry name" value="Annexin"/>
    <property type="match status" value="4"/>
</dbReference>
<proteinExistence type="inferred from homology"/>
<dbReference type="InterPro" id="IPR001464">
    <property type="entry name" value="Annexin"/>
</dbReference>
<dbReference type="PROSITE" id="PS51897">
    <property type="entry name" value="ANNEXIN_2"/>
    <property type="match status" value="2"/>
</dbReference>
<reference evidence="6" key="1">
    <citation type="submission" date="2022-06" db="EMBL/GenBank/DDBJ databases">
        <authorList>
            <person name="Berger JAMES D."/>
            <person name="Berger JAMES D."/>
        </authorList>
    </citation>
    <scope>NUCLEOTIDE SEQUENCE [LARGE SCALE GENOMIC DNA]</scope>
</reference>
<protein>
    <recommendedName>
        <fullName evidence="9">Annexin</fullName>
    </recommendedName>
</protein>
<evidence type="ECO:0000256" key="2">
    <source>
        <dbReference type="ARBA" id="ARBA00022737"/>
    </source>
</evidence>
<evidence type="ECO:0000256" key="5">
    <source>
        <dbReference type="ARBA" id="ARBA00023302"/>
    </source>
</evidence>
<dbReference type="WBParaSite" id="SRDH1_79740.1">
    <property type="protein sequence ID" value="SRDH1_79740.1"/>
    <property type="gene ID" value="SRDH1_79740"/>
</dbReference>
<dbReference type="GO" id="GO:0012506">
    <property type="term" value="C:vesicle membrane"/>
    <property type="evidence" value="ECO:0007669"/>
    <property type="project" value="TreeGrafter"/>
</dbReference>
<keyword evidence="6" id="KW-1185">Reference proteome</keyword>
<keyword evidence="3" id="KW-0106">Calcium</keyword>
<dbReference type="SMART" id="SM00335">
    <property type="entry name" value="ANX"/>
    <property type="match status" value="3"/>
</dbReference>
<dbReference type="GO" id="GO:0001786">
    <property type="term" value="F:phosphatidylserine binding"/>
    <property type="evidence" value="ECO:0007669"/>
    <property type="project" value="TreeGrafter"/>
</dbReference>
<dbReference type="AlphaFoldDB" id="A0AA85G4K9"/>
<keyword evidence="2" id="KW-0677">Repeat</keyword>
<reference evidence="7 8" key="2">
    <citation type="submission" date="2023-11" db="UniProtKB">
        <authorList>
            <consortium name="WormBaseParasite"/>
        </authorList>
    </citation>
    <scope>IDENTIFICATION</scope>
</reference>
<dbReference type="InterPro" id="IPR018502">
    <property type="entry name" value="Annexin_repeat"/>
</dbReference>
<dbReference type="PANTHER" id="PTHR10502:SF239">
    <property type="entry name" value="ANNEXIN A7"/>
    <property type="match status" value="1"/>
</dbReference>
<evidence type="ECO:0000256" key="3">
    <source>
        <dbReference type="ARBA" id="ARBA00022837"/>
    </source>
</evidence>
<dbReference type="SUPFAM" id="SSF47874">
    <property type="entry name" value="Annexin"/>
    <property type="match status" value="1"/>
</dbReference>
<dbReference type="PRINTS" id="PR00196">
    <property type="entry name" value="ANNEXIN"/>
</dbReference>
<accession>A0AA85G4K9</accession>
<evidence type="ECO:0000256" key="4">
    <source>
        <dbReference type="ARBA" id="ARBA00023216"/>
    </source>
</evidence>
<dbReference type="GO" id="GO:0005737">
    <property type="term" value="C:cytoplasm"/>
    <property type="evidence" value="ECO:0007669"/>
    <property type="project" value="TreeGrafter"/>
</dbReference>
<dbReference type="GO" id="GO:0005886">
    <property type="term" value="C:plasma membrane"/>
    <property type="evidence" value="ECO:0007669"/>
    <property type="project" value="TreeGrafter"/>
</dbReference>
<keyword evidence="4" id="KW-0041">Annexin</keyword>
<evidence type="ECO:0000313" key="6">
    <source>
        <dbReference type="Proteomes" id="UP000050792"/>
    </source>
</evidence>
<dbReference type="WBParaSite" id="SRDH1_79740.3">
    <property type="protein sequence ID" value="SRDH1_79740.3"/>
    <property type="gene ID" value="SRDH1_79740"/>
</dbReference>
<comment type="similarity">
    <text evidence="1">Belongs to the annexin family.</text>
</comment>
<name>A0AA85G4K9_9TREM</name>
<dbReference type="GO" id="GO:0005544">
    <property type="term" value="F:calcium-dependent phospholipid binding"/>
    <property type="evidence" value="ECO:0007669"/>
    <property type="project" value="UniProtKB-KW"/>
</dbReference>
<dbReference type="Gene3D" id="1.10.220.10">
    <property type="entry name" value="Annexin"/>
    <property type="match status" value="4"/>
</dbReference>
<evidence type="ECO:0000256" key="1">
    <source>
        <dbReference type="ARBA" id="ARBA00007831"/>
    </source>
</evidence>
<keyword evidence="5" id="KW-0111">Calcium/phospholipid-binding</keyword>
<dbReference type="InterPro" id="IPR037104">
    <property type="entry name" value="Annexin_sf"/>
</dbReference>
<organism evidence="6 8">
    <name type="scientific">Schistosoma rodhaini</name>
    <dbReference type="NCBI Taxonomy" id="6188"/>
    <lineage>
        <taxon>Eukaryota</taxon>
        <taxon>Metazoa</taxon>
        <taxon>Spiralia</taxon>
        <taxon>Lophotrochozoa</taxon>
        <taxon>Platyhelminthes</taxon>
        <taxon>Trematoda</taxon>
        <taxon>Digenea</taxon>
        <taxon>Strigeidida</taxon>
        <taxon>Schistosomatoidea</taxon>
        <taxon>Schistosomatidae</taxon>
        <taxon>Schistosoma</taxon>
    </lineage>
</organism>
<dbReference type="GO" id="GO:0005509">
    <property type="term" value="F:calcium ion binding"/>
    <property type="evidence" value="ECO:0007669"/>
    <property type="project" value="InterPro"/>
</dbReference>
<dbReference type="GO" id="GO:0005634">
    <property type="term" value="C:nucleus"/>
    <property type="evidence" value="ECO:0007669"/>
    <property type="project" value="TreeGrafter"/>
</dbReference>